<sequence length="849" mass="94706">MEHIKDVDRQQSSVTQAVSAVSTPLTDTSSLSELSETPSSEVGSVSFDGPGVADVDEDSAGEYRSDNNNNTYDDQREAERNLKHTKITCAKGRLGGTISDNVYACPRCKSHMSKKYSTERHIKDSCWKVCDECCESNNAKCDAFYVKGACKHCVKQGLNCTKHTEPVSDCVPELLTGVHPQPYKSTPRATRAGTTSKQDRGKRKATQSPSASPNSKPVVKRAAAAADREERRAIVGPDDNALRPDPLDKSQFTADEKLQERKRAEENVSVTGNHVQNDQDLRYYVPTAPPSRQTIMPQRRQQGQGLSQSSLPSGMLRLTPGQQHDGRDVVTVDEALRRWPQTHNSAGRMFYIVDGNGEVLNQSMIEGNELLQNVHRQQARIEVWAARYDDAFRVNQVPPPVDPVFPQQNARRTSFNEAHPPVSRLDRFRPVQSANFKIYEDAARRKLQSKDFVASAPGSRMPSRQSSPQPSPHLGAPARLPSSEQSRGMNLVSQTTEGHVGREITRPISLQLSTPMIADENHPVLSLRIHSNTYDINNTPIFSILTIRASRKFGPHLDAYCRQRNKQYGVDWAFIYRYALGGPRDAQRERYINIDYDMTPNDVQDTERPEIKLRDMDTLMVMKAKSHTAVMFESSHDGIEIPQSPIGSQVSEEQVDIINGETSVYQNAGTIANWHRLVDTKMVELRGEIIGLSQENQLQKTIIAQQTEMLHDLVKRNNDLIQGNYGRVTRRVGHVLPSTAQYTASLGTVSQRGPAVQHSPFLDRLEAVRQPTEHITLKKPNQQYRFPTSAHGMQGRYPMYHSGTLKTSPDLQESGVPKMHPAQFAAHGSTPLLQGPNGGDDGWNMDKAT</sequence>
<protein>
    <submittedName>
        <fullName evidence="2">Uncharacterized protein</fullName>
    </submittedName>
</protein>
<organism evidence="2 3">
    <name type="scientific">Alternaria tenuissima</name>
    <dbReference type="NCBI Taxonomy" id="119927"/>
    <lineage>
        <taxon>Eukaryota</taxon>
        <taxon>Fungi</taxon>
        <taxon>Dikarya</taxon>
        <taxon>Ascomycota</taxon>
        <taxon>Pezizomycotina</taxon>
        <taxon>Dothideomycetes</taxon>
        <taxon>Pleosporomycetidae</taxon>
        <taxon>Pleosporales</taxon>
        <taxon>Pleosporineae</taxon>
        <taxon>Pleosporaceae</taxon>
        <taxon>Alternaria</taxon>
        <taxon>Alternaria sect. Alternaria</taxon>
        <taxon>Alternaria alternata complex</taxon>
    </lineage>
</organism>
<feature type="region of interest" description="Disordered" evidence="1">
    <location>
        <begin position="178"/>
        <end position="323"/>
    </location>
</feature>
<evidence type="ECO:0000256" key="1">
    <source>
        <dbReference type="SAM" id="MobiDB-lite"/>
    </source>
</evidence>
<feature type="region of interest" description="Disordered" evidence="1">
    <location>
        <begin position="827"/>
        <end position="849"/>
    </location>
</feature>
<dbReference type="AlphaFoldDB" id="A0A4Q4MQU7"/>
<feature type="compositionally biased region" description="Polar residues" evidence="1">
    <location>
        <begin position="206"/>
        <end position="215"/>
    </location>
</feature>
<name>A0A4Q4MQU7_9PLEO</name>
<evidence type="ECO:0000313" key="3">
    <source>
        <dbReference type="Proteomes" id="UP000292402"/>
    </source>
</evidence>
<feature type="compositionally biased region" description="Low complexity" evidence="1">
    <location>
        <begin position="457"/>
        <end position="468"/>
    </location>
</feature>
<feature type="compositionally biased region" description="Polar residues" evidence="1">
    <location>
        <begin position="268"/>
        <end position="278"/>
    </location>
</feature>
<dbReference type="EMBL" id="PDXA01000006">
    <property type="protein sequence ID" value="RYN57278.1"/>
    <property type="molecule type" value="Genomic_DNA"/>
</dbReference>
<proteinExistence type="predicted"/>
<feature type="region of interest" description="Disordered" evidence="1">
    <location>
        <begin position="1"/>
        <end position="77"/>
    </location>
</feature>
<feature type="compositionally biased region" description="Low complexity" evidence="1">
    <location>
        <begin position="297"/>
        <end position="313"/>
    </location>
</feature>
<feature type="region of interest" description="Disordered" evidence="1">
    <location>
        <begin position="454"/>
        <end position="503"/>
    </location>
</feature>
<comment type="caution">
    <text evidence="2">The sequence shown here is derived from an EMBL/GenBank/DDBJ whole genome shotgun (WGS) entry which is preliminary data.</text>
</comment>
<reference evidence="3" key="1">
    <citation type="journal article" date="2019" name="bioRxiv">
        <title>Genomics, evolutionary history and diagnostics of the Alternaria alternata species group including apple and Asian pear pathotypes.</title>
        <authorList>
            <person name="Armitage A.D."/>
            <person name="Cockerton H.M."/>
            <person name="Sreenivasaprasad S."/>
            <person name="Woodhall J.W."/>
            <person name="Lane C.R."/>
            <person name="Harrison R.J."/>
            <person name="Clarkson J.P."/>
        </authorList>
    </citation>
    <scope>NUCLEOTIDE SEQUENCE [LARGE SCALE GENOMIC DNA]</scope>
    <source>
        <strain evidence="3">FERA 1082</strain>
    </source>
</reference>
<feature type="compositionally biased region" description="Low complexity" evidence="1">
    <location>
        <begin position="10"/>
        <end position="41"/>
    </location>
</feature>
<accession>A0A4Q4MQU7</accession>
<evidence type="ECO:0000313" key="2">
    <source>
        <dbReference type="EMBL" id="RYN57278.1"/>
    </source>
</evidence>
<feature type="compositionally biased region" description="Polar residues" evidence="1">
    <location>
        <begin position="183"/>
        <end position="196"/>
    </location>
</feature>
<feature type="compositionally biased region" description="Polar residues" evidence="1">
    <location>
        <begin position="482"/>
        <end position="497"/>
    </location>
</feature>
<gene>
    <name evidence="2" type="ORF">AA0114_g2405</name>
</gene>
<feature type="compositionally biased region" description="Basic and acidic residues" evidence="1">
    <location>
        <begin position="240"/>
        <end position="266"/>
    </location>
</feature>
<dbReference type="Proteomes" id="UP000292402">
    <property type="component" value="Unassembled WGS sequence"/>
</dbReference>